<feature type="compositionally biased region" description="Basic and acidic residues" evidence="1">
    <location>
        <begin position="800"/>
        <end position="819"/>
    </location>
</feature>
<protein>
    <submittedName>
        <fullName evidence="2">Uncharacterized protein</fullName>
    </submittedName>
</protein>
<keyword evidence="3" id="KW-1185">Reference proteome</keyword>
<proteinExistence type="predicted"/>
<evidence type="ECO:0000256" key="1">
    <source>
        <dbReference type="SAM" id="MobiDB-lite"/>
    </source>
</evidence>
<feature type="compositionally biased region" description="Polar residues" evidence="1">
    <location>
        <begin position="642"/>
        <end position="660"/>
    </location>
</feature>
<accession>A0A2T3AMJ9</accession>
<dbReference type="InterPro" id="IPR014839">
    <property type="entry name" value="Crt10"/>
</dbReference>
<feature type="region of interest" description="Disordered" evidence="1">
    <location>
        <begin position="1"/>
        <end position="20"/>
    </location>
</feature>
<feature type="compositionally biased region" description="Acidic residues" evidence="1">
    <location>
        <begin position="834"/>
        <end position="853"/>
    </location>
</feature>
<dbReference type="EMBL" id="KZ678374">
    <property type="protein sequence ID" value="PSS03638.1"/>
    <property type="molecule type" value="Genomic_DNA"/>
</dbReference>
<feature type="region of interest" description="Disordered" evidence="1">
    <location>
        <begin position="641"/>
        <end position="664"/>
    </location>
</feature>
<feature type="region of interest" description="Disordered" evidence="1">
    <location>
        <begin position="709"/>
        <end position="748"/>
    </location>
</feature>
<feature type="region of interest" description="Disordered" evidence="1">
    <location>
        <begin position="800"/>
        <end position="853"/>
    </location>
</feature>
<gene>
    <name evidence="2" type="ORF">BD289DRAFT_478469</name>
</gene>
<evidence type="ECO:0000313" key="3">
    <source>
        <dbReference type="Proteomes" id="UP000241462"/>
    </source>
</evidence>
<dbReference type="AlphaFoldDB" id="A0A2T3AMJ9"/>
<organism evidence="2 3">
    <name type="scientific">Coniella lustricola</name>
    <dbReference type="NCBI Taxonomy" id="2025994"/>
    <lineage>
        <taxon>Eukaryota</taxon>
        <taxon>Fungi</taxon>
        <taxon>Dikarya</taxon>
        <taxon>Ascomycota</taxon>
        <taxon>Pezizomycotina</taxon>
        <taxon>Sordariomycetes</taxon>
        <taxon>Sordariomycetidae</taxon>
        <taxon>Diaporthales</taxon>
        <taxon>Schizoparmaceae</taxon>
        <taxon>Coniella</taxon>
    </lineage>
</organism>
<dbReference type="Proteomes" id="UP000241462">
    <property type="component" value="Unassembled WGS sequence"/>
</dbReference>
<name>A0A2T3AMJ9_9PEZI</name>
<sequence length="853" mass="95751">MAPQPPYRAPATAASSMPQTSHRGYESLYTIRYKGAQRDRFPGQSSAIMNELLGIQDDLGGNHHSWAPYPENFTGLWEHFPHVSRWRKNLTALSQHYNLYFVAYRSYIHVYKPNADGRNTMGEPLIVLDPEQSKSPMAAFTSGHINPDCPDEINDMSVGELGDKEILVAVRDNGDVNAWYIDTIAQDARSAIAKNPNGEPATFTDRLPSSKHFFTNNVGASAWGIAIHKKSRLIAIASNTKEITIFAFAIDDQGPGTQDAFLPTHVECASDAKAEYVEDPFDGSCTYAQVSMNLLKAKKLPLLQQRFRTRQRTWRIMIPLGNQASNIPSLTFCEAVDGNADRIAAIDILGCLYIADIWKVGTRPVRIPVHNVPQPTLAPINPHHHPAIQGWNILAVTDAQLLPTDSYRSAMGVQAHHMVYRGATTRGAWTDISKCMAEVSHNAAHEIHERHSRKYIIHDASRATDGPWNGTRECDAQYLHLSDRICNTSFPQEENLGMTMIPYSGEHWPESSNPRSIFDCADFAAAGRRKAGLPRSWTLDEFRDKRGGEASVAHLLRGVSFLRANTEDIEMLSLRDRQDDSGMVCHHVLTKYMSVRGGRTQIPGDMAFGERCSMLLTIPELHMVIIGSMSGRVALLTLTRPPESQRQAPQQESNHMTSSARHFRQRPVPRRAFRVDAVLPFKAEEALRHRPLVCLLGIAVSPVPETAHPGLGLRRGQGRRYRGASSTTNGTTKEGIRKTDTGPDPNPPSRWRLILHYMNHDILQYEISRRPTNEMNVPESATAWEKRSWRKEFEVSCFDNDGKACSRDHSMSYRSREMDQNIPQGDSELGEHVDIEDEEEDDEEDENEEEEGE</sequence>
<evidence type="ECO:0000313" key="2">
    <source>
        <dbReference type="EMBL" id="PSS03638.1"/>
    </source>
</evidence>
<dbReference type="InParanoid" id="A0A2T3AMJ9"/>
<dbReference type="OrthoDB" id="5591786at2759"/>
<reference evidence="2 3" key="1">
    <citation type="journal article" date="2018" name="Mycol. Prog.">
        <title>Coniella lustricola, a new species from submerged detritus.</title>
        <authorList>
            <person name="Raudabaugh D.B."/>
            <person name="Iturriaga T."/>
            <person name="Carver A."/>
            <person name="Mondo S."/>
            <person name="Pangilinan J."/>
            <person name="Lipzen A."/>
            <person name="He G."/>
            <person name="Amirebrahimi M."/>
            <person name="Grigoriev I.V."/>
            <person name="Miller A.N."/>
        </authorList>
    </citation>
    <scope>NUCLEOTIDE SEQUENCE [LARGE SCALE GENOMIC DNA]</scope>
    <source>
        <strain evidence="2 3">B22-T-1</strain>
    </source>
</reference>
<dbReference type="STRING" id="2025994.A0A2T3AMJ9"/>
<dbReference type="Pfam" id="PF08728">
    <property type="entry name" value="CRT10"/>
    <property type="match status" value="1"/>
</dbReference>